<evidence type="ECO:0000256" key="1">
    <source>
        <dbReference type="ARBA" id="ARBA00004123"/>
    </source>
</evidence>
<accession>A0A199UDT8</accession>
<feature type="coiled-coil region" evidence="10">
    <location>
        <begin position="138"/>
        <end position="172"/>
    </location>
</feature>
<evidence type="ECO:0000256" key="10">
    <source>
        <dbReference type="SAM" id="Coils"/>
    </source>
</evidence>
<dbReference type="Gene3D" id="1.10.10.10">
    <property type="entry name" value="Winged helix-like DNA-binding domain superfamily/Winged helix DNA-binding domain"/>
    <property type="match status" value="1"/>
</dbReference>
<dbReference type="PRINTS" id="PR00056">
    <property type="entry name" value="HSFDOMAIN"/>
</dbReference>
<dbReference type="AlphaFoldDB" id="A0A199UDT8"/>
<comment type="subunit">
    <text evidence="2">Homotrimer.</text>
</comment>
<evidence type="ECO:0000256" key="3">
    <source>
        <dbReference type="ARBA" id="ARBA00022553"/>
    </source>
</evidence>
<reference evidence="12 13" key="1">
    <citation type="journal article" date="2016" name="DNA Res.">
        <title>The draft genome of MD-2 pineapple using hybrid error correction of long reads.</title>
        <authorList>
            <person name="Redwan R.M."/>
            <person name="Saidin A."/>
            <person name="Kumar S.V."/>
        </authorList>
    </citation>
    <scope>NUCLEOTIDE SEQUENCE [LARGE SCALE GENOMIC DNA]</scope>
    <source>
        <strain evidence="13">cv. MD2</strain>
        <tissue evidence="12">Leaf</tissue>
    </source>
</reference>
<organism evidence="12 13">
    <name type="scientific">Ananas comosus</name>
    <name type="common">Pineapple</name>
    <name type="synonym">Ananas ananas</name>
    <dbReference type="NCBI Taxonomy" id="4615"/>
    <lineage>
        <taxon>Eukaryota</taxon>
        <taxon>Viridiplantae</taxon>
        <taxon>Streptophyta</taxon>
        <taxon>Embryophyta</taxon>
        <taxon>Tracheophyta</taxon>
        <taxon>Spermatophyta</taxon>
        <taxon>Magnoliopsida</taxon>
        <taxon>Liliopsida</taxon>
        <taxon>Poales</taxon>
        <taxon>Bromeliaceae</taxon>
        <taxon>Bromelioideae</taxon>
        <taxon>Ananas</taxon>
    </lineage>
</organism>
<dbReference type="GO" id="GO:0006357">
    <property type="term" value="P:regulation of transcription by RNA polymerase II"/>
    <property type="evidence" value="ECO:0007669"/>
    <property type="project" value="TreeGrafter"/>
</dbReference>
<dbReference type="PANTHER" id="PTHR10015">
    <property type="entry name" value="HEAT SHOCK TRANSCRIPTION FACTOR"/>
    <property type="match status" value="1"/>
</dbReference>
<dbReference type="Pfam" id="PF00447">
    <property type="entry name" value="HSF_DNA-bind"/>
    <property type="match status" value="1"/>
</dbReference>
<name>A0A199UDT8_ANACO</name>
<dbReference type="InterPro" id="IPR036390">
    <property type="entry name" value="WH_DNA-bd_sf"/>
</dbReference>
<keyword evidence="4" id="KW-0805">Transcription regulation</keyword>
<evidence type="ECO:0000256" key="9">
    <source>
        <dbReference type="RuleBase" id="RU004020"/>
    </source>
</evidence>
<feature type="non-terminal residue" evidence="12">
    <location>
        <position position="1"/>
    </location>
</feature>
<dbReference type="GO" id="GO:0005634">
    <property type="term" value="C:nucleus"/>
    <property type="evidence" value="ECO:0007669"/>
    <property type="project" value="UniProtKB-SubCell"/>
</dbReference>
<dbReference type="PROSITE" id="PS00434">
    <property type="entry name" value="HSF_DOMAIN"/>
    <property type="match status" value="1"/>
</dbReference>
<dbReference type="GO" id="GO:0000978">
    <property type="term" value="F:RNA polymerase II cis-regulatory region sequence-specific DNA binding"/>
    <property type="evidence" value="ECO:0007669"/>
    <property type="project" value="TreeGrafter"/>
</dbReference>
<comment type="subcellular location">
    <subcellularLocation>
        <location evidence="1">Nucleus</location>
    </subcellularLocation>
</comment>
<feature type="domain" description="HSF-type DNA-binding" evidence="11">
    <location>
        <begin position="61"/>
        <end position="85"/>
    </location>
</feature>
<evidence type="ECO:0000313" key="12">
    <source>
        <dbReference type="EMBL" id="OAY62909.1"/>
    </source>
</evidence>
<dbReference type="SMART" id="SM00415">
    <property type="entry name" value="HSF"/>
    <property type="match status" value="1"/>
</dbReference>
<dbReference type="FunFam" id="1.10.10.10:FF:000037">
    <property type="entry name" value="Heat stress transcription factor B-4"/>
    <property type="match status" value="1"/>
</dbReference>
<keyword evidence="5" id="KW-0346">Stress response</keyword>
<gene>
    <name evidence="12" type="ORF">ACMD2_06478</name>
</gene>
<dbReference type="STRING" id="4615.A0A199UDT8"/>
<evidence type="ECO:0000256" key="5">
    <source>
        <dbReference type="ARBA" id="ARBA00023016"/>
    </source>
</evidence>
<dbReference type="SUPFAM" id="SSF46785">
    <property type="entry name" value="Winged helix' DNA-binding domain"/>
    <property type="match status" value="1"/>
</dbReference>
<dbReference type="Proteomes" id="UP000092600">
    <property type="component" value="Unassembled WGS sequence"/>
</dbReference>
<comment type="similarity">
    <text evidence="9">Belongs to the HSF family.</text>
</comment>
<evidence type="ECO:0000259" key="11">
    <source>
        <dbReference type="PROSITE" id="PS00434"/>
    </source>
</evidence>
<dbReference type="GO" id="GO:0003700">
    <property type="term" value="F:DNA-binding transcription factor activity"/>
    <property type="evidence" value="ECO:0007669"/>
    <property type="project" value="InterPro"/>
</dbReference>
<keyword evidence="3" id="KW-0597">Phosphoprotein</keyword>
<evidence type="ECO:0000313" key="13">
    <source>
        <dbReference type="Proteomes" id="UP000092600"/>
    </source>
</evidence>
<dbReference type="PANTHER" id="PTHR10015:SF332">
    <property type="entry name" value="HEAT STRESS TRANSCRIPTION FACTOR C-1"/>
    <property type="match status" value="1"/>
</dbReference>
<evidence type="ECO:0000256" key="2">
    <source>
        <dbReference type="ARBA" id="ARBA00011233"/>
    </source>
</evidence>
<keyword evidence="7" id="KW-0804">Transcription</keyword>
<keyword evidence="8" id="KW-0539">Nucleus</keyword>
<evidence type="ECO:0000256" key="4">
    <source>
        <dbReference type="ARBA" id="ARBA00023015"/>
    </source>
</evidence>
<evidence type="ECO:0000256" key="7">
    <source>
        <dbReference type="ARBA" id="ARBA00023163"/>
    </source>
</evidence>
<comment type="caution">
    <text evidence="12">The sequence shown here is derived from an EMBL/GenBank/DDBJ whole genome shotgun (WGS) entry which is preliminary data.</text>
</comment>
<evidence type="ECO:0000256" key="6">
    <source>
        <dbReference type="ARBA" id="ARBA00023125"/>
    </source>
</evidence>
<dbReference type="EMBL" id="LSRQ01008414">
    <property type="protein sequence ID" value="OAY62909.1"/>
    <property type="molecule type" value="Genomic_DNA"/>
</dbReference>
<dbReference type="GO" id="GO:0034605">
    <property type="term" value="P:cellular response to heat"/>
    <property type="evidence" value="ECO:0007669"/>
    <property type="project" value="TreeGrafter"/>
</dbReference>
<keyword evidence="6" id="KW-0238">DNA-binding</keyword>
<sequence>ELPKMEEKPVAYDGHEGHAAPFVVKTYQMVNDPRTDVLIRWGMGNNSFLVLNPAEFSQFLLPCYFKHNNFSSFVRQLNTYGFRKVDPDRWEFAHESFLRGQTHLLPLILRRKKKSLWNEQSSSNSRAKDSVVDEDEDEDVLVKEVTRLRQEQRLLEEELQGMNKRIQATERRPQQMMLFLAKAADEPESLSRLILSKKQQFAAEKRRRLVNSPITSTSTTTAPLTLTGPLMELGFNEEVITTHSVDEEKKPLYTVSSSVAGIEPSGWTEFGLEPEPKSASATDSVPFPFSLLGRGFFS</sequence>
<evidence type="ECO:0000256" key="8">
    <source>
        <dbReference type="ARBA" id="ARBA00023242"/>
    </source>
</evidence>
<protein>
    <submittedName>
        <fullName evidence="12">Heat stress transcription factor C-1b</fullName>
    </submittedName>
</protein>
<dbReference type="InterPro" id="IPR000232">
    <property type="entry name" value="HSF_DNA-bd"/>
</dbReference>
<keyword evidence="10" id="KW-0175">Coiled coil</keyword>
<dbReference type="InterPro" id="IPR036388">
    <property type="entry name" value="WH-like_DNA-bd_sf"/>
</dbReference>
<proteinExistence type="inferred from homology"/>